<accession>A0A9N7U5B4</accession>
<evidence type="ECO:0000256" key="1">
    <source>
        <dbReference type="SAM" id="MobiDB-lite"/>
    </source>
</evidence>
<sequence>MEPLVIKYASSSHGQVCQQNGSGNLHTSVCDSRPSLTLCQSHNSPGESFSPELRPGPSLLSTDKGVILCLRPAPSRVPLQNPISHTMINSEGKEEGKD</sequence>
<reference evidence="2" key="1">
    <citation type="submission" date="2020-03" db="EMBL/GenBank/DDBJ databases">
        <authorList>
            <person name="Weist P."/>
        </authorList>
    </citation>
    <scope>NUCLEOTIDE SEQUENCE</scope>
</reference>
<dbReference type="Proteomes" id="UP001153269">
    <property type="component" value="Unassembled WGS sequence"/>
</dbReference>
<evidence type="ECO:0000313" key="3">
    <source>
        <dbReference type="Proteomes" id="UP001153269"/>
    </source>
</evidence>
<protein>
    <submittedName>
        <fullName evidence="2">Uncharacterized protein</fullName>
    </submittedName>
</protein>
<feature type="region of interest" description="Disordered" evidence="1">
    <location>
        <begin position="79"/>
        <end position="98"/>
    </location>
</feature>
<dbReference type="EMBL" id="CADEAL010000696">
    <property type="protein sequence ID" value="CAB1423974.1"/>
    <property type="molecule type" value="Genomic_DNA"/>
</dbReference>
<organism evidence="2 3">
    <name type="scientific">Pleuronectes platessa</name>
    <name type="common">European plaice</name>
    <dbReference type="NCBI Taxonomy" id="8262"/>
    <lineage>
        <taxon>Eukaryota</taxon>
        <taxon>Metazoa</taxon>
        <taxon>Chordata</taxon>
        <taxon>Craniata</taxon>
        <taxon>Vertebrata</taxon>
        <taxon>Euteleostomi</taxon>
        <taxon>Actinopterygii</taxon>
        <taxon>Neopterygii</taxon>
        <taxon>Teleostei</taxon>
        <taxon>Neoteleostei</taxon>
        <taxon>Acanthomorphata</taxon>
        <taxon>Carangaria</taxon>
        <taxon>Pleuronectiformes</taxon>
        <taxon>Pleuronectoidei</taxon>
        <taxon>Pleuronectidae</taxon>
        <taxon>Pleuronectes</taxon>
    </lineage>
</organism>
<proteinExistence type="predicted"/>
<comment type="caution">
    <text evidence="2">The sequence shown here is derived from an EMBL/GenBank/DDBJ whole genome shotgun (WGS) entry which is preliminary data.</text>
</comment>
<dbReference type="AlphaFoldDB" id="A0A9N7U5B4"/>
<name>A0A9N7U5B4_PLEPL</name>
<keyword evidence="3" id="KW-1185">Reference proteome</keyword>
<evidence type="ECO:0000313" key="2">
    <source>
        <dbReference type="EMBL" id="CAB1423974.1"/>
    </source>
</evidence>
<gene>
    <name evidence="2" type="ORF">PLEPLA_LOCUS11895</name>
</gene>